<dbReference type="AlphaFoldDB" id="A0A2H1X0J3"/>
<reference evidence="1" key="1">
    <citation type="submission" date="2016-07" db="EMBL/GenBank/DDBJ databases">
        <authorList>
            <person name="Bretaudeau A."/>
        </authorList>
    </citation>
    <scope>NUCLEOTIDE SEQUENCE</scope>
    <source>
        <strain evidence="1">Rice</strain>
        <tissue evidence="1">Whole body</tissue>
    </source>
</reference>
<sequence length="63" mass="7190">MGEYHPITSPALGEARVSVRLLRLKTTPFLLLHFEPEPRAKLRHEWAGSTGVIPRPYRKPTIT</sequence>
<protein>
    <submittedName>
        <fullName evidence="1">SFRICE_032070</fullName>
    </submittedName>
</protein>
<gene>
    <name evidence="1" type="ORF">SFRICE_032070</name>
</gene>
<accession>A0A2H1X0J3</accession>
<dbReference type="EMBL" id="ODYU01012459">
    <property type="protein sequence ID" value="SOQ58778.1"/>
    <property type="molecule type" value="Genomic_DNA"/>
</dbReference>
<evidence type="ECO:0000313" key="1">
    <source>
        <dbReference type="EMBL" id="SOQ58778.1"/>
    </source>
</evidence>
<organism evidence="1">
    <name type="scientific">Spodoptera frugiperda</name>
    <name type="common">Fall armyworm</name>
    <dbReference type="NCBI Taxonomy" id="7108"/>
    <lineage>
        <taxon>Eukaryota</taxon>
        <taxon>Metazoa</taxon>
        <taxon>Ecdysozoa</taxon>
        <taxon>Arthropoda</taxon>
        <taxon>Hexapoda</taxon>
        <taxon>Insecta</taxon>
        <taxon>Pterygota</taxon>
        <taxon>Neoptera</taxon>
        <taxon>Endopterygota</taxon>
        <taxon>Lepidoptera</taxon>
        <taxon>Glossata</taxon>
        <taxon>Ditrysia</taxon>
        <taxon>Noctuoidea</taxon>
        <taxon>Noctuidae</taxon>
        <taxon>Amphipyrinae</taxon>
        <taxon>Spodoptera</taxon>
    </lineage>
</organism>
<proteinExistence type="predicted"/>
<name>A0A2H1X0J3_SPOFR</name>